<evidence type="ECO:0000313" key="5">
    <source>
        <dbReference type="RefSeq" id="XP_010924335.1"/>
    </source>
</evidence>
<keyword evidence="3" id="KW-0687">Ribonucleoprotein</keyword>
<keyword evidence="4" id="KW-1185">Reference proteome</keyword>
<dbReference type="InParanoid" id="A0A6I9RDS7"/>
<organism evidence="4 5">
    <name type="scientific">Elaeis guineensis var. tenera</name>
    <name type="common">Oil palm</name>
    <dbReference type="NCBI Taxonomy" id="51953"/>
    <lineage>
        <taxon>Eukaryota</taxon>
        <taxon>Viridiplantae</taxon>
        <taxon>Streptophyta</taxon>
        <taxon>Embryophyta</taxon>
        <taxon>Tracheophyta</taxon>
        <taxon>Spermatophyta</taxon>
        <taxon>Magnoliopsida</taxon>
        <taxon>Liliopsida</taxon>
        <taxon>Arecaceae</taxon>
        <taxon>Arecoideae</taxon>
        <taxon>Cocoseae</taxon>
        <taxon>Elaeidinae</taxon>
        <taxon>Elaeis</taxon>
    </lineage>
</organism>
<dbReference type="GO" id="GO:1990904">
    <property type="term" value="C:ribonucleoprotein complex"/>
    <property type="evidence" value="ECO:0007669"/>
    <property type="project" value="UniProtKB-KW"/>
</dbReference>
<evidence type="ECO:0000256" key="2">
    <source>
        <dbReference type="ARBA" id="ARBA00022980"/>
    </source>
</evidence>
<evidence type="ECO:0000256" key="3">
    <source>
        <dbReference type="ARBA" id="ARBA00023274"/>
    </source>
</evidence>
<accession>A0A6I9RDS7</accession>
<proteinExistence type="inferred from homology"/>
<keyword evidence="2" id="KW-0689">Ribosomal protein</keyword>
<dbReference type="SUPFAM" id="SSF55282">
    <property type="entry name" value="RL5-like"/>
    <property type="match status" value="1"/>
</dbReference>
<dbReference type="GO" id="GO:0006412">
    <property type="term" value="P:translation"/>
    <property type="evidence" value="ECO:0007669"/>
    <property type="project" value="InterPro"/>
</dbReference>
<comment type="similarity">
    <text evidence="1">Belongs to the universal ribosomal protein uL5 family.</text>
</comment>
<dbReference type="Gene3D" id="3.30.1440.10">
    <property type="match status" value="1"/>
</dbReference>
<name>A0A6I9RDS7_ELAGV</name>
<dbReference type="PANTHER" id="PTHR11994">
    <property type="entry name" value="60S RIBOSOMAL PROTEIN L11-RELATED"/>
    <property type="match status" value="1"/>
</dbReference>
<dbReference type="Proteomes" id="UP000504607">
    <property type="component" value="Chromosome 6"/>
</dbReference>
<sequence>MEAKIFDFLFVHCYDYDHDQVQERLSGRTPVFSKDKLSAAFQHLYIVRSLHNENIACYVTVRGDKAKPLSESDLKVKEYELLRRSSSRSGCFSLGIQDNIDLGSCLSLSIH</sequence>
<protein>
    <submittedName>
        <fullName evidence="5">60S ribosomal protein L11-like</fullName>
    </submittedName>
</protein>
<dbReference type="InterPro" id="IPR022803">
    <property type="entry name" value="Ribosomal_uL5_dom_sf"/>
</dbReference>
<gene>
    <name evidence="5" type="primary">LOC105047214</name>
</gene>
<dbReference type="RefSeq" id="XP_010924335.1">
    <property type="nucleotide sequence ID" value="XM_010926033.1"/>
</dbReference>
<dbReference type="GO" id="GO:0003735">
    <property type="term" value="F:structural constituent of ribosome"/>
    <property type="evidence" value="ECO:0007669"/>
    <property type="project" value="InterPro"/>
</dbReference>
<dbReference type="InterPro" id="IPR002132">
    <property type="entry name" value="Ribosomal_uL5"/>
</dbReference>
<reference evidence="5" key="1">
    <citation type="submission" date="2025-08" db="UniProtKB">
        <authorList>
            <consortium name="RefSeq"/>
        </authorList>
    </citation>
    <scope>IDENTIFICATION</scope>
</reference>
<dbReference type="AlphaFoldDB" id="A0A6I9RDS7"/>
<dbReference type="GO" id="GO:0005840">
    <property type="term" value="C:ribosome"/>
    <property type="evidence" value="ECO:0007669"/>
    <property type="project" value="UniProtKB-KW"/>
</dbReference>
<evidence type="ECO:0000256" key="1">
    <source>
        <dbReference type="ARBA" id="ARBA00008553"/>
    </source>
</evidence>
<evidence type="ECO:0000313" key="4">
    <source>
        <dbReference type="Proteomes" id="UP000504607"/>
    </source>
</evidence>